<evidence type="ECO:0000313" key="1">
    <source>
        <dbReference type="EMBL" id="GGI02049.1"/>
    </source>
</evidence>
<dbReference type="EMBL" id="BMGZ01000005">
    <property type="protein sequence ID" value="GGI02049.1"/>
    <property type="molecule type" value="Genomic_DNA"/>
</dbReference>
<sequence>MSEDVPFRHAKNDNSVLNLVADQTFSPEDISRALTEFTQRLEDEGASQALLIDALFAIILDTAYRASIEQTEDTTGFLVLERYNQLSHRTGELELLKAEMMKLCCHQIVGG</sequence>
<name>A0A8J3EVX9_9PROT</name>
<dbReference type="Proteomes" id="UP000621856">
    <property type="component" value="Unassembled WGS sequence"/>
</dbReference>
<dbReference type="EMBL" id="VCJR02000005">
    <property type="protein sequence ID" value="NHK29405.1"/>
    <property type="molecule type" value="Genomic_DNA"/>
</dbReference>
<evidence type="ECO:0000313" key="3">
    <source>
        <dbReference type="Proteomes" id="UP000621856"/>
    </source>
</evidence>
<proteinExistence type="predicted"/>
<evidence type="ECO:0000313" key="2">
    <source>
        <dbReference type="EMBL" id="NHK29405.1"/>
    </source>
</evidence>
<keyword evidence="4" id="KW-1185">Reference proteome</keyword>
<comment type="caution">
    <text evidence="1">The sequence shown here is derived from an EMBL/GenBank/DDBJ whole genome shotgun (WGS) entry which is preliminary data.</text>
</comment>
<reference evidence="1" key="3">
    <citation type="submission" date="2020-09" db="EMBL/GenBank/DDBJ databases">
        <authorList>
            <person name="Sun Q."/>
            <person name="Zhou Y."/>
        </authorList>
    </citation>
    <scope>NUCLEOTIDE SEQUENCE</scope>
    <source>
        <strain evidence="1">CGMCC 1.14984</strain>
    </source>
</reference>
<dbReference type="AlphaFoldDB" id="A0A8J3EVX9"/>
<dbReference type="RefSeq" id="WP_155142419.1">
    <property type="nucleotide sequence ID" value="NZ_BMGZ01000005.1"/>
</dbReference>
<evidence type="ECO:0000313" key="4">
    <source>
        <dbReference type="Proteomes" id="UP000818603"/>
    </source>
</evidence>
<accession>A0A8J3EVX9</accession>
<reference evidence="1" key="1">
    <citation type="journal article" date="2014" name="Int. J. Syst. Evol. Microbiol.">
        <title>Complete genome sequence of Corynebacterium casei LMG S-19264T (=DSM 44701T), isolated from a smear-ripened cheese.</title>
        <authorList>
            <consortium name="US DOE Joint Genome Institute (JGI-PGF)"/>
            <person name="Walter F."/>
            <person name="Albersmeier A."/>
            <person name="Kalinowski J."/>
            <person name="Ruckert C."/>
        </authorList>
    </citation>
    <scope>NUCLEOTIDE SEQUENCE</scope>
    <source>
        <strain evidence="1">CGMCC 1.14984</strain>
    </source>
</reference>
<gene>
    <name evidence="2" type="ORF">FF098_015930</name>
    <name evidence="1" type="ORF">GCM10011355_34140</name>
</gene>
<protein>
    <submittedName>
        <fullName evidence="1">Uncharacterized protein</fullName>
    </submittedName>
</protein>
<organism evidence="1 3">
    <name type="scientific">Aquisalinus luteolus</name>
    <dbReference type="NCBI Taxonomy" id="1566827"/>
    <lineage>
        <taxon>Bacteria</taxon>
        <taxon>Pseudomonadati</taxon>
        <taxon>Pseudomonadota</taxon>
        <taxon>Alphaproteobacteria</taxon>
        <taxon>Parvularculales</taxon>
        <taxon>Parvularculaceae</taxon>
        <taxon>Aquisalinus</taxon>
    </lineage>
</organism>
<dbReference type="Proteomes" id="UP000818603">
    <property type="component" value="Unassembled WGS sequence"/>
</dbReference>
<reference evidence="2 4" key="2">
    <citation type="submission" date="2020-02" db="EMBL/GenBank/DDBJ databases">
        <title>Genome sequence of Parvularcula flava strain NH6-79.</title>
        <authorList>
            <person name="Abdul Karim M.H."/>
            <person name="Lam M.Q."/>
            <person name="Chen S.J."/>
            <person name="Yahya A."/>
            <person name="Shahir S."/>
            <person name="Shamsir M.S."/>
            <person name="Chong C.S."/>
        </authorList>
    </citation>
    <scope>NUCLEOTIDE SEQUENCE [LARGE SCALE GENOMIC DNA]</scope>
    <source>
        <strain evidence="2 4">NH6-79</strain>
    </source>
</reference>